<protein>
    <submittedName>
        <fullName evidence="2">Uncharacterized protein</fullName>
    </submittedName>
</protein>
<keyword evidence="3" id="KW-1185">Reference proteome</keyword>
<evidence type="ECO:0000256" key="1">
    <source>
        <dbReference type="SAM" id="MobiDB-lite"/>
    </source>
</evidence>
<dbReference type="Proteomes" id="UP000256304">
    <property type="component" value="Unassembled WGS sequence"/>
</dbReference>
<sequence length="174" mass="19627">MLRKLLIITSVLVVILGGTFLYFKQPIMDTVHFAKQTKETAATVNQVNKKLPDLIQQAKQERANEAASSTTSSLKSTSKSTSKANKAAEKEIKQQLVTVKQELNKLVQTEPPAKLKSLHDELAANSDEANRQIDNYIQQIDNGTFDPEQFEALYEQMKDTPEFKEAEKYLNLLK</sequence>
<accession>A0A3D9SFP4</accession>
<dbReference type="EMBL" id="QTTN01000007">
    <property type="protein sequence ID" value="REE88983.1"/>
    <property type="molecule type" value="Genomic_DNA"/>
</dbReference>
<feature type="region of interest" description="Disordered" evidence="1">
    <location>
        <begin position="58"/>
        <end position="87"/>
    </location>
</feature>
<evidence type="ECO:0000313" key="2">
    <source>
        <dbReference type="EMBL" id="REE88983.1"/>
    </source>
</evidence>
<reference evidence="2 3" key="1">
    <citation type="submission" date="2018-08" db="EMBL/GenBank/DDBJ databases">
        <title>Genomic Encyclopedia of Type Strains, Phase III (KMG-III): the genomes of soil and plant-associated and newly described type strains.</title>
        <authorList>
            <person name="Whitman W."/>
        </authorList>
    </citation>
    <scope>NUCLEOTIDE SEQUENCE [LARGE SCALE GENOMIC DNA]</scope>
    <source>
        <strain evidence="2 3">CGMCC 1.10966</strain>
    </source>
</reference>
<organism evidence="2 3">
    <name type="scientific">Paenibacillus taihuensis</name>
    <dbReference type="NCBI Taxonomy" id="1156355"/>
    <lineage>
        <taxon>Bacteria</taxon>
        <taxon>Bacillati</taxon>
        <taxon>Bacillota</taxon>
        <taxon>Bacilli</taxon>
        <taxon>Bacillales</taxon>
        <taxon>Paenibacillaceae</taxon>
        <taxon>Paenibacillus</taxon>
    </lineage>
</organism>
<dbReference type="InterPro" id="IPR045956">
    <property type="entry name" value="DUF6376"/>
</dbReference>
<gene>
    <name evidence="2" type="ORF">A8990_10779</name>
</gene>
<evidence type="ECO:0000313" key="3">
    <source>
        <dbReference type="Proteomes" id="UP000256304"/>
    </source>
</evidence>
<name>A0A3D9SFP4_9BACL</name>
<dbReference type="AlphaFoldDB" id="A0A3D9SFP4"/>
<dbReference type="Pfam" id="PF19903">
    <property type="entry name" value="DUF6376"/>
    <property type="match status" value="1"/>
</dbReference>
<dbReference type="RefSeq" id="WP_116188489.1">
    <property type="nucleotide sequence ID" value="NZ_QTTN01000007.1"/>
</dbReference>
<proteinExistence type="predicted"/>
<comment type="caution">
    <text evidence="2">The sequence shown here is derived from an EMBL/GenBank/DDBJ whole genome shotgun (WGS) entry which is preliminary data.</text>
</comment>
<feature type="compositionally biased region" description="Low complexity" evidence="1">
    <location>
        <begin position="66"/>
        <end position="85"/>
    </location>
</feature>
<dbReference type="OrthoDB" id="2608896at2"/>